<protein>
    <submittedName>
        <fullName evidence="1">Uncharacterized protein</fullName>
    </submittedName>
</protein>
<reference evidence="1" key="1">
    <citation type="journal article" date="2017" name="Nature">
        <title>The sunflower genome provides insights into oil metabolism, flowering and Asterid evolution.</title>
        <authorList>
            <person name="Badouin H."/>
            <person name="Gouzy J."/>
            <person name="Grassa C.J."/>
            <person name="Murat F."/>
            <person name="Staton S.E."/>
            <person name="Cottret L."/>
            <person name="Lelandais-Briere C."/>
            <person name="Owens G.L."/>
            <person name="Carrere S."/>
            <person name="Mayjonade B."/>
            <person name="Legrand L."/>
            <person name="Gill N."/>
            <person name="Kane N.C."/>
            <person name="Bowers J.E."/>
            <person name="Hubner S."/>
            <person name="Bellec A."/>
            <person name="Berard A."/>
            <person name="Berges H."/>
            <person name="Blanchet N."/>
            <person name="Boniface M.C."/>
            <person name="Brunel D."/>
            <person name="Catrice O."/>
            <person name="Chaidir N."/>
            <person name="Claudel C."/>
            <person name="Donnadieu C."/>
            <person name="Faraut T."/>
            <person name="Fievet G."/>
            <person name="Helmstetter N."/>
            <person name="King M."/>
            <person name="Knapp S.J."/>
            <person name="Lai Z."/>
            <person name="Le Paslier M.C."/>
            <person name="Lippi Y."/>
            <person name="Lorenzon L."/>
            <person name="Mandel J.R."/>
            <person name="Marage G."/>
            <person name="Marchand G."/>
            <person name="Marquand E."/>
            <person name="Bret-Mestries E."/>
            <person name="Morien E."/>
            <person name="Nambeesan S."/>
            <person name="Nguyen T."/>
            <person name="Pegot-Espagnet P."/>
            <person name="Pouilly N."/>
            <person name="Raftis F."/>
            <person name="Sallet E."/>
            <person name="Schiex T."/>
            <person name="Thomas J."/>
            <person name="Vandecasteele C."/>
            <person name="Vares D."/>
            <person name="Vear F."/>
            <person name="Vautrin S."/>
            <person name="Crespi M."/>
            <person name="Mangin B."/>
            <person name="Burke J.M."/>
            <person name="Salse J."/>
            <person name="Munos S."/>
            <person name="Vincourt P."/>
            <person name="Rieseberg L.H."/>
            <person name="Langlade N.B."/>
        </authorList>
    </citation>
    <scope>NUCLEOTIDE SEQUENCE</scope>
    <source>
        <tissue evidence="1">Leaves</tissue>
    </source>
</reference>
<dbReference type="Proteomes" id="UP000215914">
    <property type="component" value="Unassembled WGS sequence"/>
</dbReference>
<organism evidence="1 2">
    <name type="scientific">Helianthus annuus</name>
    <name type="common">Common sunflower</name>
    <dbReference type="NCBI Taxonomy" id="4232"/>
    <lineage>
        <taxon>Eukaryota</taxon>
        <taxon>Viridiplantae</taxon>
        <taxon>Streptophyta</taxon>
        <taxon>Embryophyta</taxon>
        <taxon>Tracheophyta</taxon>
        <taxon>Spermatophyta</taxon>
        <taxon>Magnoliopsida</taxon>
        <taxon>eudicotyledons</taxon>
        <taxon>Gunneridae</taxon>
        <taxon>Pentapetalae</taxon>
        <taxon>asterids</taxon>
        <taxon>campanulids</taxon>
        <taxon>Asterales</taxon>
        <taxon>Asteraceae</taxon>
        <taxon>Asteroideae</taxon>
        <taxon>Heliantheae alliance</taxon>
        <taxon>Heliantheae</taxon>
        <taxon>Helianthus</taxon>
    </lineage>
</organism>
<dbReference type="AlphaFoldDB" id="A0A9K3EEY5"/>
<sequence length="59" mass="6421">MYRESGGSNHLRNPLSPSDLFFHMASTPKLCPKRVDCEPLSRRISVSCGASGDEVVVSV</sequence>
<comment type="caution">
    <text evidence="1">The sequence shown here is derived from an EMBL/GenBank/DDBJ whole genome shotgun (WGS) entry which is preliminary data.</text>
</comment>
<keyword evidence="2" id="KW-1185">Reference proteome</keyword>
<gene>
    <name evidence="1" type="ORF">HanXRQr2_Chr13g0571121</name>
</gene>
<proteinExistence type="predicted"/>
<evidence type="ECO:0000313" key="2">
    <source>
        <dbReference type="Proteomes" id="UP000215914"/>
    </source>
</evidence>
<accession>A0A9K3EEY5</accession>
<dbReference type="Gramene" id="mRNA:HanXRQr2_Chr13g0571121">
    <property type="protein sequence ID" value="CDS:HanXRQr2_Chr13g0571121.1"/>
    <property type="gene ID" value="HanXRQr2_Chr13g0571121"/>
</dbReference>
<dbReference type="EMBL" id="MNCJ02000328">
    <property type="protein sequence ID" value="KAF5771962.1"/>
    <property type="molecule type" value="Genomic_DNA"/>
</dbReference>
<name>A0A9K3EEY5_HELAN</name>
<evidence type="ECO:0000313" key="1">
    <source>
        <dbReference type="EMBL" id="KAF5771962.1"/>
    </source>
</evidence>
<reference evidence="1" key="2">
    <citation type="submission" date="2020-06" db="EMBL/GenBank/DDBJ databases">
        <title>Helianthus annuus Genome sequencing and assembly Release 2.</title>
        <authorList>
            <person name="Gouzy J."/>
            <person name="Langlade N."/>
            <person name="Munos S."/>
        </authorList>
    </citation>
    <scope>NUCLEOTIDE SEQUENCE</scope>
    <source>
        <tissue evidence="1">Leaves</tissue>
    </source>
</reference>